<evidence type="ECO:0000313" key="11">
    <source>
        <dbReference type="Proteomes" id="UP000750522"/>
    </source>
</evidence>
<dbReference type="SUPFAM" id="SSF51735">
    <property type="entry name" value="NAD(P)-binding Rossmann-fold domains"/>
    <property type="match status" value="1"/>
</dbReference>
<dbReference type="SUPFAM" id="SSF48179">
    <property type="entry name" value="6-phosphogluconate dehydrogenase C-terminal domain-like"/>
    <property type="match status" value="1"/>
</dbReference>
<evidence type="ECO:0000256" key="2">
    <source>
        <dbReference type="ARBA" id="ARBA00006013"/>
    </source>
</evidence>
<dbReference type="GO" id="GO:0005739">
    <property type="term" value="C:mitochondrion"/>
    <property type="evidence" value="ECO:0007669"/>
    <property type="project" value="TreeGrafter"/>
</dbReference>
<sequence>MAANLYRKGVAPSKAQHSLTVLDVSPEPYVELRSQLETDASSNGSEPFAVASSIEDLVAASDFIVTMLPEPKHVADVYSKIVAALDKLPASSSQAKTFVDCSTIDVETSLAVAKKLSELGSGAKATFVDAPVSGGTVGATNGTLTFMTGLPRPDVPATSSAASLASPEAAAKIESTLAHMGARVVPCGAPGLGLAAKLANNYILALNNVATAEGFRLARSLGLDSHLFADIVNTSTGRSWSTQINNPVPGVVPTAPASRDYVNGFGLGLMRKDLGLALEAAKQVGQPLLIGDVTYEAYQRVEREGGENYRGKDMSIIYKYLEK</sequence>
<accession>A0A9P5G758</accession>
<evidence type="ECO:0000259" key="8">
    <source>
        <dbReference type="Pfam" id="PF03446"/>
    </source>
</evidence>
<dbReference type="EMBL" id="QQZK01000032">
    <property type="protein sequence ID" value="KAF5102115.1"/>
    <property type="molecule type" value="Genomic_DNA"/>
</dbReference>
<dbReference type="PANTHER" id="PTHR22981">
    <property type="entry name" value="3-HYDROXYISOBUTYRATE DEHYDROGENASE-RELATED"/>
    <property type="match status" value="1"/>
</dbReference>
<dbReference type="GO" id="GO:0051287">
    <property type="term" value="F:NAD binding"/>
    <property type="evidence" value="ECO:0007669"/>
    <property type="project" value="InterPro"/>
</dbReference>
<dbReference type="FunFam" id="1.10.1040.10:FF:000006">
    <property type="entry name" value="3-hydroxyisobutyrate dehydrogenase"/>
    <property type="match status" value="1"/>
</dbReference>
<comment type="caution">
    <text evidence="10">The sequence shown here is derived from an EMBL/GenBank/DDBJ whole genome shotgun (WGS) entry which is preliminary data.</text>
</comment>
<keyword evidence="4" id="KW-0101">Branched-chain amino acid catabolism</keyword>
<dbReference type="AlphaFoldDB" id="A0A9P5G758"/>
<feature type="domain" description="6-phosphogluconate dehydrogenase NADP-binding" evidence="8">
    <location>
        <begin position="14"/>
        <end position="153"/>
    </location>
</feature>
<dbReference type="GO" id="GO:0008442">
    <property type="term" value="F:3-hydroxyisobutyrate dehydrogenase activity"/>
    <property type="evidence" value="ECO:0007669"/>
    <property type="project" value="UniProtKB-EC"/>
</dbReference>
<feature type="domain" description="3-hydroxyisobutyrate dehydrogenase-like NAD-binding" evidence="9">
    <location>
        <begin position="191"/>
        <end position="320"/>
    </location>
</feature>
<comment type="similarity">
    <text evidence="2">Belongs to the HIBADH-related family. 3-hydroxyisobutyrate dehydrogenase subfamily.</text>
</comment>
<reference evidence="10" key="1">
    <citation type="journal article" date="2020" name="Front. Microbiol.">
        <title>Phenotypic and Genetic Characterization of the Cheese Ripening Yeast Geotrichum candidum.</title>
        <authorList>
            <person name="Perkins V."/>
            <person name="Vignola S."/>
            <person name="Lessard M.H."/>
            <person name="Plante P.L."/>
            <person name="Corbeil J."/>
            <person name="Dugat-Bony E."/>
            <person name="Frenette M."/>
            <person name="Labrie S."/>
        </authorList>
    </citation>
    <scope>NUCLEOTIDE SEQUENCE</scope>
    <source>
        <strain evidence="10">LMA-70</strain>
    </source>
</reference>
<dbReference type="Gene3D" id="3.40.50.720">
    <property type="entry name" value="NAD(P)-binding Rossmann-like Domain"/>
    <property type="match status" value="1"/>
</dbReference>
<evidence type="ECO:0000256" key="3">
    <source>
        <dbReference type="ARBA" id="ARBA00012991"/>
    </source>
</evidence>
<dbReference type="GO" id="GO:0050661">
    <property type="term" value="F:NADP binding"/>
    <property type="evidence" value="ECO:0007669"/>
    <property type="project" value="InterPro"/>
</dbReference>
<dbReference type="PANTHER" id="PTHR22981:SF7">
    <property type="entry name" value="3-HYDROXYISOBUTYRATE DEHYDROGENASE, MITOCHONDRIAL"/>
    <property type="match status" value="1"/>
</dbReference>
<dbReference type="Pfam" id="PF14833">
    <property type="entry name" value="NAD_binding_11"/>
    <property type="match status" value="1"/>
</dbReference>
<dbReference type="InterPro" id="IPR013328">
    <property type="entry name" value="6PGD_dom2"/>
</dbReference>
<evidence type="ECO:0000259" key="9">
    <source>
        <dbReference type="Pfam" id="PF14833"/>
    </source>
</evidence>
<reference evidence="10" key="2">
    <citation type="submission" date="2020-01" db="EMBL/GenBank/DDBJ databases">
        <authorList>
            <person name="Perkins V."/>
            <person name="Lessard M.-H."/>
            <person name="Dugat-Bony E."/>
            <person name="Frenette M."/>
            <person name="Labrie S."/>
        </authorList>
    </citation>
    <scope>NUCLEOTIDE SEQUENCE</scope>
    <source>
        <strain evidence="10">LMA-70</strain>
    </source>
</reference>
<dbReference type="EC" id="1.1.1.31" evidence="3"/>
<dbReference type="InterPro" id="IPR036291">
    <property type="entry name" value="NAD(P)-bd_dom_sf"/>
</dbReference>
<evidence type="ECO:0000256" key="5">
    <source>
        <dbReference type="ARBA" id="ARBA00023002"/>
    </source>
</evidence>
<evidence type="ECO:0000256" key="7">
    <source>
        <dbReference type="ARBA" id="ARBA00049197"/>
    </source>
</evidence>
<dbReference type="Gene3D" id="1.10.1040.10">
    <property type="entry name" value="N-(1-d-carboxylethyl)-l-norvaline Dehydrogenase, domain 2"/>
    <property type="match status" value="1"/>
</dbReference>
<gene>
    <name evidence="10" type="ORF">DV451_001967</name>
</gene>
<keyword evidence="6" id="KW-0520">NAD</keyword>
<proteinExistence type="inferred from homology"/>
<dbReference type="InterPro" id="IPR008927">
    <property type="entry name" value="6-PGluconate_DH-like_C_sf"/>
</dbReference>
<dbReference type="GO" id="GO:0006574">
    <property type="term" value="P:L-valine catabolic process"/>
    <property type="evidence" value="ECO:0007669"/>
    <property type="project" value="TreeGrafter"/>
</dbReference>
<dbReference type="Proteomes" id="UP000750522">
    <property type="component" value="Unassembled WGS sequence"/>
</dbReference>
<evidence type="ECO:0000256" key="1">
    <source>
        <dbReference type="ARBA" id="ARBA00005109"/>
    </source>
</evidence>
<dbReference type="InterPro" id="IPR006115">
    <property type="entry name" value="6PGDH_NADP-bd"/>
</dbReference>
<protein>
    <recommendedName>
        <fullName evidence="3">3-hydroxyisobutyrate dehydrogenase</fullName>
        <ecNumber evidence="3">1.1.1.31</ecNumber>
    </recommendedName>
</protein>
<comment type="catalytic activity">
    <reaction evidence="7">
        <text>3-hydroxy-2-methylpropanoate + NAD(+) = 2-methyl-3-oxopropanoate + NADH + H(+)</text>
        <dbReference type="Rhea" id="RHEA:17681"/>
        <dbReference type="ChEBI" id="CHEBI:11805"/>
        <dbReference type="ChEBI" id="CHEBI:15378"/>
        <dbReference type="ChEBI" id="CHEBI:57540"/>
        <dbReference type="ChEBI" id="CHEBI:57700"/>
        <dbReference type="ChEBI" id="CHEBI:57945"/>
        <dbReference type="EC" id="1.1.1.31"/>
    </reaction>
</comment>
<comment type="pathway">
    <text evidence="1">Amino-acid degradation; L-valine degradation.</text>
</comment>
<evidence type="ECO:0000313" key="10">
    <source>
        <dbReference type="EMBL" id="KAF5102115.1"/>
    </source>
</evidence>
<name>A0A9P5G758_GEOCN</name>
<evidence type="ECO:0000256" key="6">
    <source>
        <dbReference type="ARBA" id="ARBA00023027"/>
    </source>
</evidence>
<keyword evidence="5" id="KW-0560">Oxidoreductase</keyword>
<dbReference type="InterPro" id="IPR029154">
    <property type="entry name" value="HIBADH-like_NADP-bd"/>
</dbReference>
<evidence type="ECO:0000256" key="4">
    <source>
        <dbReference type="ARBA" id="ARBA00022456"/>
    </source>
</evidence>
<dbReference type="Pfam" id="PF03446">
    <property type="entry name" value="NAD_binding_2"/>
    <property type="match status" value="1"/>
</dbReference>
<organism evidence="10 11">
    <name type="scientific">Geotrichum candidum</name>
    <name type="common">Oospora lactis</name>
    <name type="synonym">Dipodascus geotrichum</name>
    <dbReference type="NCBI Taxonomy" id="1173061"/>
    <lineage>
        <taxon>Eukaryota</taxon>
        <taxon>Fungi</taxon>
        <taxon>Dikarya</taxon>
        <taxon>Ascomycota</taxon>
        <taxon>Saccharomycotina</taxon>
        <taxon>Dipodascomycetes</taxon>
        <taxon>Dipodascales</taxon>
        <taxon>Dipodascaceae</taxon>
        <taxon>Geotrichum</taxon>
    </lineage>
</organism>